<name>A0A6A4GHN7_9AGAR</name>
<reference evidence="1" key="1">
    <citation type="journal article" date="2019" name="Environ. Microbiol.">
        <title>Fungal ecological strategies reflected in gene transcription - a case study of two litter decomposers.</title>
        <authorList>
            <person name="Barbi F."/>
            <person name="Kohler A."/>
            <person name="Barry K."/>
            <person name="Baskaran P."/>
            <person name="Daum C."/>
            <person name="Fauchery L."/>
            <person name="Ihrmark K."/>
            <person name="Kuo A."/>
            <person name="LaButti K."/>
            <person name="Lipzen A."/>
            <person name="Morin E."/>
            <person name="Grigoriev I.V."/>
            <person name="Henrissat B."/>
            <person name="Lindahl B."/>
            <person name="Martin F."/>
        </authorList>
    </citation>
    <scope>NUCLEOTIDE SEQUENCE</scope>
    <source>
        <strain evidence="1">JB14</strain>
    </source>
</reference>
<keyword evidence="2" id="KW-1185">Reference proteome</keyword>
<organism evidence="1 2">
    <name type="scientific">Gymnopus androsaceus JB14</name>
    <dbReference type="NCBI Taxonomy" id="1447944"/>
    <lineage>
        <taxon>Eukaryota</taxon>
        <taxon>Fungi</taxon>
        <taxon>Dikarya</taxon>
        <taxon>Basidiomycota</taxon>
        <taxon>Agaricomycotina</taxon>
        <taxon>Agaricomycetes</taxon>
        <taxon>Agaricomycetidae</taxon>
        <taxon>Agaricales</taxon>
        <taxon>Marasmiineae</taxon>
        <taxon>Omphalotaceae</taxon>
        <taxon>Gymnopus</taxon>
    </lineage>
</organism>
<dbReference type="Proteomes" id="UP000799118">
    <property type="component" value="Unassembled WGS sequence"/>
</dbReference>
<gene>
    <name evidence="1" type="ORF">BT96DRAFT_1007650</name>
</gene>
<protein>
    <submittedName>
        <fullName evidence="1">Uncharacterized protein</fullName>
    </submittedName>
</protein>
<proteinExistence type="predicted"/>
<evidence type="ECO:0000313" key="2">
    <source>
        <dbReference type="Proteomes" id="UP000799118"/>
    </source>
</evidence>
<evidence type="ECO:0000313" key="1">
    <source>
        <dbReference type="EMBL" id="KAE9384853.1"/>
    </source>
</evidence>
<accession>A0A6A4GHN7</accession>
<dbReference type="EMBL" id="ML770070">
    <property type="protein sequence ID" value="KAE9384853.1"/>
    <property type="molecule type" value="Genomic_DNA"/>
</dbReference>
<sequence length="119" mass="13330">MPMKFMLLSCKQNPSDLCRVPNFNDKRDKNGHSDRNYLPKWTKQEIALISTRPPILHLQCHIALTGPVLLSGTGKTSAITHSGAYPSSTSHLLELAKPDRTWLVVPELSPLAFQLYCCK</sequence>
<dbReference type="AlphaFoldDB" id="A0A6A4GHN7"/>